<organism evidence="1">
    <name type="scientific">marine metagenome</name>
    <dbReference type="NCBI Taxonomy" id="408172"/>
    <lineage>
        <taxon>unclassified sequences</taxon>
        <taxon>metagenomes</taxon>
        <taxon>ecological metagenomes</taxon>
    </lineage>
</organism>
<feature type="non-terminal residue" evidence="1">
    <location>
        <position position="1"/>
    </location>
</feature>
<proteinExistence type="predicted"/>
<gene>
    <name evidence="1" type="ORF">METZ01_LOCUS213856</name>
</gene>
<name>A0A382FEC6_9ZZZZ</name>
<protein>
    <submittedName>
        <fullName evidence="1">Uncharacterized protein</fullName>
    </submittedName>
</protein>
<evidence type="ECO:0000313" key="1">
    <source>
        <dbReference type="EMBL" id="SVB61002.1"/>
    </source>
</evidence>
<sequence>VPTRAAAEQLRRTLEELTVTDKGWSTLAGTNVLTRDEWYQAMAERAEPSVPLLSQIERTVCMTSATKAALKSGAKPPFKLRPELIPSIVAFYDDLMRHQQTVESFERLMVSDLEPSVELDRGARRLLRQTHFLAATFRFFQHEIVKAGRLDEHGLREKLIDRGMRTPFVRIVVTTADYVADPDGLWPTDFGLLTRLPGLERIDVVATDNMLDAGFHQRVAEFLPGIEEEDVHASPDVPPVLVTPTDD</sequence>
<feature type="non-terminal residue" evidence="1">
    <location>
        <position position="247"/>
    </location>
</feature>
<accession>A0A382FEC6</accession>
<dbReference type="EMBL" id="UINC01049340">
    <property type="protein sequence ID" value="SVB61002.1"/>
    <property type="molecule type" value="Genomic_DNA"/>
</dbReference>
<dbReference type="AlphaFoldDB" id="A0A382FEC6"/>
<reference evidence="1" key="1">
    <citation type="submission" date="2018-05" db="EMBL/GenBank/DDBJ databases">
        <authorList>
            <person name="Lanie J.A."/>
            <person name="Ng W.-L."/>
            <person name="Kazmierczak K.M."/>
            <person name="Andrzejewski T.M."/>
            <person name="Davidsen T.M."/>
            <person name="Wayne K.J."/>
            <person name="Tettelin H."/>
            <person name="Glass J.I."/>
            <person name="Rusch D."/>
            <person name="Podicherti R."/>
            <person name="Tsui H.-C.T."/>
            <person name="Winkler M.E."/>
        </authorList>
    </citation>
    <scope>NUCLEOTIDE SEQUENCE</scope>
</reference>